<dbReference type="GO" id="GO:0005886">
    <property type="term" value="C:plasma membrane"/>
    <property type="evidence" value="ECO:0007669"/>
    <property type="project" value="UniProtKB-SubCell"/>
</dbReference>
<dbReference type="AlphaFoldDB" id="A0A7W5BQS5"/>
<evidence type="ECO:0000256" key="8">
    <source>
        <dbReference type="RuleBase" id="RU363032"/>
    </source>
</evidence>
<dbReference type="InterPro" id="IPR035906">
    <property type="entry name" value="MetI-like_sf"/>
</dbReference>
<evidence type="ECO:0000256" key="6">
    <source>
        <dbReference type="ARBA" id="ARBA00022989"/>
    </source>
</evidence>
<evidence type="ECO:0000313" key="10">
    <source>
        <dbReference type="EMBL" id="MBB3137033.1"/>
    </source>
</evidence>
<feature type="transmembrane region" description="Helical" evidence="8">
    <location>
        <begin position="97"/>
        <end position="117"/>
    </location>
</feature>
<evidence type="ECO:0000313" key="11">
    <source>
        <dbReference type="Proteomes" id="UP000518315"/>
    </source>
</evidence>
<keyword evidence="6 8" id="KW-1133">Transmembrane helix</keyword>
<dbReference type="SUPFAM" id="SSF161098">
    <property type="entry name" value="MetI-like"/>
    <property type="match status" value="1"/>
</dbReference>
<name>A0A7W5BQS5_9HYPH</name>
<feature type="transmembrane region" description="Helical" evidence="8">
    <location>
        <begin position="30"/>
        <end position="51"/>
    </location>
</feature>
<sequence length="288" mass="30811">MTMAVDNLPLAPTRPASWFFSRSARRYSHALTLLLISPLMLLLAGGFIYPIGRLVSLSFMASGFTLEHYERIVTLRWYVDFLSDPDWCAATIFSLKIALATTIASTVIGTLAAIGLVRGNLPGKTLLQALSLGPMIVPHVVFGVALYLVFSPLSLTGNFSGFLTAHTVLAVPYVIITVSAALERFDTSLELAALNCGASRSRAFFSIVLPNIAPAVAAASVFAFLASFDEATVAFFISDTGGKTISRKMFEDIDFNLTPVIAAVSTLLVAVSLLLMGTIHLLTGRGED</sequence>
<evidence type="ECO:0000259" key="9">
    <source>
        <dbReference type="PROSITE" id="PS50928"/>
    </source>
</evidence>
<proteinExistence type="inferred from homology"/>
<protein>
    <submittedName>
        <fullName evidence="10">Mannopine transport system permease protein</fullName>
    </submittedName>
</protein>
<keyword evidence="5 8" id="KW-0812">Transmembrane</keyword>
<feature type="transmembrane region" description="Helical" evidence="8">
    <location>
        <begin position="162"/>
        <end position="182"/>
    </location>
</feature>
<evidence type="ECO:0000256" key="2">
    <source>
        <dbReference type="ARBA" id="ARBA00022448"/>
    </source>
</evidence>
<feature type="transmembrane region" description="Helical" evidence="8">
    <location>
        <begin position="203"/>
        <end position="226"/>
    </location>
</feature>
<evidence type="ECO:0000256" key="5">
    <source>
        <dbReference type="ARBA" id="ARBA00022692"/>
    </source>
</evidence>
<feature type="transmembrane region" description="Helical" evidence="8">
    <location>
        <begin position="260"/>
        <end position="282"/>
    </location>
</feature>
<keyword evidence="3" id="KW-1003">Cell membrane</keyword>
<keyword evidence="2 8" id="KW-0813">Transport</keyword>
<keyword evidence="7 8" id="KW-0472">Membrane</keyword>
<accession>A0A7W5BQS5</accession>
<dbReference type="PANTHER" id="PTHR43357">
    <property type="entry name" value="INNER MEMBRANE ABC TRANSPORTER PERMEASE PROTEIN YDCV"/>
    <property type="match status" value="1"/>
</dbReference>
<keyword evidence="11" id="KW-1185">Reference proteome</keyword>
<organism evidence="10 11">
    <name type="scientific">Rhizobium pisi</name>
    <dbReference type="NCBI Taxonomy" id="574561"/>
    <lineage>
        <taxon>Bacteria</taxon>
        <taxon>Pseudomonadati</taxon>
        <taxon>Pseudomonadota</taxon>
        <taxon>Alphaproteobacteria</taxon>
        <taxon>Hyphomicrobiales</taxon>
        <taxon>Rhizobiaceae</taxon>
        <taxon>Rhizobium/Agrobacterium group</taxon>
        <taxon>Rhizobium</taxon>
    </lineage>
</organism>
<comment type="subcellular location">
    <subcellularLocation>
        <location evidence="1">Cell inner membrane</location>
        <topology evidence="1">Multi-pass membrane protein</topology>
    </subcellularLocation>
    <subcellularLocation>
        <location evidence="8">Cell membrane</location>
        <topology evidence="8">Multi-pass membrane protein</topology>
    </subcellularLocation>
</comment>
<dbReference type="Proteomes" id="UP000518315">
    <property type="component" value="Unassembled WGS sequence"/>
</dbReference>
<dbReference type="CDD" id="cd06261">
    <property type="entry name" value="TM_PBP2"/>
    <property type="match status" value="1"/>
</dbReference>
<dbReference type="PROSITE" id="PS50928">
    <property type="entry name" value="ABC_TM1"/>
    <property type="match status" value="1"/>
</dbReference>
<gene>
    <name evidence="10" type="ORF">FHS26_004792</name>
</gene>
<feature type="domain" description="ABC transmembrane type-1" evidence="9">
    <location>
        <begin position="91"/>
        <end position="279"/>
    </location>
</feature>
<dbReference type="PANTHER" id="PTHR43357:SF4">
    <property type="entry name" value="INNER MEMBRANE ABC TRANSPORTER PERMEASE PROTEIN YDCV"/>
    <property type="match status" value="1"/>
</dbReference>
<evidence type="ECO:0000256" key="3">
    <source>
        <dbReference type="ARBA" id="ARBA00022475"/>
    </source>
</evidence>
<evidence type="ECO:0000256" key="1">
    <source>
        <dbReference type="ARBA" id="ARBA00004429"/>
    </source>
</evidence>
<dbReference type="Gene3D" id="1.10.3720.10">
    <property type="entry name" value="MetI-like"/>
    <property type="match status" value="1"/>
</dbReference>
<dbReference type="GO" id="GO:0055085">
    <property type="term" value="P:transmembrane transport"/>
    <property type="evidence" value="ECO:0007669"/>
    <property type="project" value="InterPro"/>
</dbReference>
<keyword evidence="4" id="KW-0997">Cell inner membrane</keyword>
<evidence type="ECO:0000256" key="4">
    <source>
        <dbReference type="ARBA" id="ARBA00022519"/>
    </source>
</evidence>
<comment type="similarity">
    <text evidence="8">Belongs to the binding-protein-dependent transport system permease family.</text>
</comment>
<dbReference type="EMBL" id="JACHXH010000019">
    <property type="protein sequence ID" value="MBB3137033.1"/>
    <property type="molecule type" value="Genomic_DNA"/>
</dbReference>
<dbReference type="Pfam" id="PF00528">
    <property type="entry name" value="BPD_transp_1"/>
    <property type="match status" value="1"/>
</dbReference>
<dbReference type="InterPro" id="IPR000515">
    <property type="entry name" value="MetI-like"/>
</dbReference>
<evidence type="ECO:0000256" key="7">
    <source>
        <dbReference type="ARBA" id="ARBA00023136"/>
    </source>
</evidence>
<feature type="transmembrane region" description="Helical" evidence="8">
    <location>
        <begin position="129"/>
        <end position="150"/>
    </location>
</feature>
<reference evidence="10 11" key="1">
    <citation type="submission" date="2020-08" db="EMBL/GenBank/DDBJ databases">
        <title>Genomic Encyclopedia of Type Strains, Phase III (KMG-III): the genomes of soil and plant-associated and newly described type strains.</title>
        <authorList>
            <person name="Whitman W."/>
        </authorList>
    </citation>
    <scope>NUCLEOTIDE SEQUENCE [LARGE SCALE GENOMIC DNA]</scope>
    <source>
        <strain evidence="10 11">CECT 4113</strain>
    </source>
</reference>
<comment type="caution">
    <text evidence="10">The sequence shown here is derived from an EMBL/GenBank/DDBJ whole genome shotgun (WGS) entry which is preliminary data.</text>
</comment>